<proteinExistence type="predicted"/>
<dbReference type="AlphaFoldDB" id="A0A8B6ET06"/>
<name>A0A8B6ET06_MYTGA</name>
<evidence type="ECO:0000256" key="1">
    <source>
        <dbReference type="SAM" id="Coils"/>
    </source>
</evidence>
<accession>A0A8B6ET06</accession>
<feature type="coiled-coil region" evidence="1">
    <location>
        <begin position="184"/>
        <end position="260"/>
    </location>
</feature>
<dbReference type="EMBL" id="UYJE01005651">
    <property type="protein sequence ID" value="VDI39109.1"/>
    <property type="molecule type" value="Genomic_DNA"/>
</dbReference>
<evidence type="ECO:0000313" key="2">
    <source>
        <dbReference type="EMBL" id="VDI39109.1"/>
    </source>
</evidence>
<comment type="caution">
    <text evidence="2">The sequence shown here is derived from an EMBL/GenBank/DDBJ whole genome shotgun (WGS) entry which is preliminary data.</text>
</comment>
<gene>
    <name evidence="2" type="ORF">MGAL_10B088956</name>
</gene>
<sequence>MDTTWKFVAICQHSEPGQEYYTGRDYLSSLHSIFGKSKWRIQETKTLKEIGRLTDKGEDLHQSNKAAYLSKLQKLWTNIEALISDIENQTTLESLRVLNDKLNSIYVKYTATSQEYTNFLVRTKTNESQKEAEYLMDVIKSHNMVIDSALKQIFTKTKTFTLQSKASSHRSGRSSANSKRSSILVQKRAELEASKTKLKFAEEEAKIHKQKAMIEEQQELSNAKVSRQKAELQVDLNMLVQKKETEAAKVELEVYEAEEEVRSGLALTYRKRGFSHTYSKTVS</sequence>
<dbReference type="Proteomes" id="UP000596742">
    <property type="component" value="Unassembled WGS sequence"/>
</dbReference>
<protein>
    <submittedName>
        <fullName evidence="2">Uncharacterized protein</fullName>
    </submittedName>
</protein>
<dbReference type="OrthoDB" id="6190427at2759"/>
<reference evidence="2" key="1">
    <citation type="submission" date="2018-11" db="EMBL/GenBank/DDBJ databases">
        <authorList>
            <person name="Alioto T."/>
            <person name="Alioto T."/>
        </authorList>
    </citation>
    <scope>NUCLEOTIDE SEQUENCE</scope>
</reference>
<keyword evidence="3" id="KW-1185">Reference proteome</keyword>
<evidence type="ECO:0000313" key="3">
    <source>
        <dbReference type="Proteomes" id="UP000596742"/>
    </source>
</evidence>
<keyword evidence="1" id="KW-0175">Coiled coil</keyword>
<organism evidence="2 3">
    <name type="scientific">Mytilus galloprovincialis</name>
    <name type="common">Mediterranean mussel</name>
    <dbReference type="NCBI Taxonomy" id="29158"/>
    <lineage>
        <taxon>Eukaryota</taxon>
        <taxon>Metazoa</taxon>
        <taxon>Spiralia</taxon>
        <taxon>Lophotrochozoa</taxon>
        <taxon>Mollusca</taxon>
        <taxon>Bivalvia</taxon>
        <taxon>Autobranchia</taxon>
        <taxon>Pteriomorphia</taxon>
        <taxon>Mytilida</taxon>
        <taxon>Mytiloidea</taxon>
        <taxon>Mytilidae</taxon>
        <taxon>Mytilinae</taxon>
        <taxon>Mytilus</taxon>
    </lineage>
</organism>